<accession>A0AAC8YCT0</accession>
<gene>
    <name evidence="2" type="ORF">AXH35_00155</name>
</gene>
<dbReference type="EMBL" id="CP014352">
    <property type="protein sequence ID" value="AMS04128.1"/>
    <property type="molecule type" value="Genomic_DNA"/>
</dbReference>
<protein>
    <submittedName>
        <fullName evidence="2">Uncharacterized protein</fullName>
    </submittedName>
</protein>
<keyword evidence="1" id="KW-0812">Transmembrane</keyword>
<evidence type="ECO:0000256" key="1">
    <source>
        <dbReference type="SAM" id="Phobius"/>
    </source>
</evidence>
<feature type="transmembrane region" description="Helical" evidence="1">
    <location>
        <begin position="73"/>
        <end position="93"/>
    </location>
</feature>
<organism evidence="2 3">
    <name type="scientific">Acidipropionibacterium acidipropionici</name>
    <dbReference type="NCBI Taxonomy" id="1748"/>
    <lineage>
        <taxon>Bacteria</taxon>
        <taxon>Bacillati</taxon>
        <taxon>Actinomycetota</taxon>
        <taxon>Actinomycetes</taxon>
        <taxon>Propionibacteriales</taxon>
        <taxon>Propionibacteriaceae</taxon>
        <taxon>Acidipropionibacterium</taxon>
    </lineage>
</organism>
<sequence length="103" mass="10997">MPPERRRSLIPDPKDWGVDEWAVALIVAAGIVWGSRHVDRVLGFLAARLQQAGIVLPPGRGVIEVPRLGGLDAVRLLVITGFVVAVVGVAMIAGRRRSGEQDG</sequence>
<evidence type="ECO:0000313" key="3">
    <source>
        <dbReference type="Proteomes" id="UP000075221"/>
    </source>
</evidence>
<dbReference type="Proteomes" id="UP000075221">
    <property type="component" value="Chromosome"/>
</dbReference>
<keyword evidence="1" id="KW-0472">Membrane</keyword>
<dbReference type="RefSeq" id="WP_062818721.1">
    <property type="nucleotide sequence ID" value="NZ_CP014352.1"/>
</dbReference>
<keyword evidence="1" id="KW-1133">Transmembrane helix</keyword>
<reference evidence="2 3" key="1">
    <citation type="submission" date="2016-02" db="EMBL/GenBank/DDBJ databases">
        <title>Complete Genome Sequence of Propionibacterium acidipropionici ATCC 55737.</title>
        <authorList>
            <person name="Luna Flores C.H."/>
            <person name="Nielsen L.K."/>
            <person name="Marcellin E."/>
        </authorList>
    </citation>
    <scope>NUCLEOTIDE SEQUENCE [LARGE SCALE GENOMIC DNA]</scope>
    <source>
        <strain evidence="2 3">ATCC 55737</strain>
    </source>
</reference>
<proteinExistence type="predicted"/>
<dbReference type="AlphaFoldDB" id="A0AAC8YCT0"/>
<name>A0AAC8YCT0_9ACTN</name>
<evidence type="ECO:0000313" key="2">
    <source>
        <dbReference type="EMBL" id="AMS04128.1"/>
    </source>
</evidence>